<dbReference type="GO" id="GO:0005886">
    <property type="term" value="C:plasma membrane"/>
    <property type="evidence" value="ECO:0007669"/>
    <property type="project" value="UniProtKB-SubCell"/>
</dbReference>
<dbReference type="Proteomes" id="UP000589984">
    <property type="component" value="Unassembled WGS sequence"/>
</dbReference>
<feature type="domain" description="TRAP C4-dicarboxylate transport system permease DctM subunit" evidence="3">
    <location>
        <begin position="208"/>
        <end position="635"/>
    </location>
</feature>
<keyword evidence="1" id="KW-1003">Cell membrane</keyword>
<evidence type="ECO:0000313" key="5">
    <source>
        <dbReference type="Proteomes" id="UP000589984"/>
    </source>
</evidence>
<dbReference type="GO" id="GO:0022857">
    <property type="term" value="F:transmembrane transporter activity"/>
    <property type="evidence" value="ECO:0007669"/>
    <property type="project" value="UniProtKB-UniRule"/>
</dbReference>
<feature type="transmembrane region" description="Helical" evidence="2">
    <location>
        <begin position="200"/>
        <end position="216"/>
    </location>
</feature>
<name>A0A7Y6RF40_9GAMM</name>
<evidence type="ECO:0000256" key="1">
    <source>
        <dbReference type="RuleBase" id="RU369079"/>
    </source>
</evidence>
<dbReference type="AlphaFoldDB" id="A0A7Y6RF40"/>
<feature type="transmembrane region" description="Helical" evidence="2">
    <location>
        <begin position="390"/>
        <end position="409"/>
    </location>
</feature>
<keyword evidence="2" id="KW-0812">Transmembrane</keyword>
<keyword evidence="2" id="KW-1133">Transmembrane helix</keyword>
<feature type="transmembrane region" description="Helical" evidence="2">
    <location>
        <begin position="492"/>
        <end position="512"/>
    </location>
</feature>
<feature type="transmembrane region" description="Helical" evidence="2">
    <location>
        <begin position="134"/>
        <end position="156"/>
    </location>
</feature>
<feature type="transmembrane region" description="Helical" evidence="2">
    <location>
        <begin position="439"/>
        <end position="472"/>
    </location>
</feature>
<evidence type="ECO:0000259" key="3">
    <source>
        <dbReference type="Pfam" id="PF06808"/>
    </source>
</evidence>
<feature type="transmembrane region" description="Helical" evidence="2">
    <location>
        <begin position="642"/>
        <end position="663"/>
    </location>
</feature>
<reference evidence="4 5" key="1">
    <citation type="submission" date="2020-06" db="EMBL/GenBank/DDBJ databases">
        <title>Halomonas sp. QX-1 draft genome sequence.</title>
        <authorList>
            <person name="Qiu X."/>
        </authorList>
    </citation>
    <scope>NUCLEOTIDE SEQUENCE [LARGE SCALE GENOMIC DNA]</scope>
    <source>
        <strain evidence="4 5">QX-1</strain>
    </source>
</reference>
<feature type="transmembrane region" description="Helical" evidence="2">
    <location>
        <begin position="31"/>
        <end position="53"/>
    </location>
</feature>
<dbReference type="InterPro" id="IPR010656">
    <property type="entry name" value="DctM"/>
</dbReference>
<dbReference type="EMBL" id="JABWCV010000023">
    <property type="protein sequence ID" value="NVF15798.1"/>
    <property type="molecule type" value="Genomic_DNA"/>
</dbReference>
<dbReference type="InterPro" id="IPR011853">
    <property type="entry name" value="TRAP_DctM-Dct_fused"/>
</dbReference>
<evidence type="ECO:0000313" key="4">
    <source>
        <dbReference type="EMBL" id="NVF15798.1"/>
    </source>
</evidence>
<dbReference type="NCBIfam" id="TIGR02123">
    <property type="entry name" value="TRAP_fused"/>
    <property type="match status" value="1"/>
</dbReference>
<feature type="transmembrane region" description="Helical" evidence="2">
    <location>
        <begin position="265"/>
        <end position="287"/>
    </location>
</feature>
<proteinExistence type="predicted"/>
<dbReference type="PANTHER" id="PTHR43849">
    <property type="entry name" value="BLL3936 PROTEIN"/>
    <property type="match status" value="1"/>
</dbReference>
<feature type="transmembrane region" description="Helical" evidence="2">
    <location>
        <begin position="532"/>
        <end position="558"/>
    </location>
</feature>
<sequence>MSNEIMSSDNAMPPVSSASVDEIKPAENERLLSGVAASALFVICVGYVAFHLYALNIQPVEPWKFRLIHVSVGLLIGFLVFNSSNSFSSQGASFGRGMGVERASFILSSCVLIMVLAIWLRIPSVVFDEHSEIFNNFLSGISLAAVVVSLLSSYFYKTERGRMSRSDTALGIIALAVGIYIIQSLGRWNMVAGTPMASDVDLYMSLIGVILILELTRRVAGMAMVVIALVFILYAFLGPWLPGVLEHRGYSSNRFFTYLFTDNGVLGPTVSVSSTYVVLFITFSAFLQKSGVGEFFVNFAFSMAGRSRGGPAKVSVLASAMMGMINGTSVGNVVSTGPMTIPLMRRVGYDARNAGATEAGASTGGQIAPPIMGAGAFIMAEVTGIPYTEIAAAAVLPAVFYFLSLYFMLDLQAQRLGIRGLSREELPNLKGLLRKVYLFLPIIILVVSLFVGYSVIRAGTLAIVAAAVVSWFTPYRMGPKEILNALALSARMVVPLIAVCACAGIVVGVIALTGIGARFSSLILGVAGDSQLIALVLAMIISIIMGMGLPTTAAYALAASVVAPGLQSMGIPPLVAHFFVFYYAVISSVTPPVALAAFAAAGISGADPLKTSIASFKLCIAAFLMPFAFYYSPAILMQGEGFIQILRVLITGSIGVFFLAAAVQAWCFKALNIILRIMAFAVGVLMMLGSVETDVIGVLMAVVILGIQFKLKDHRKPA</sequence>
<feature type="transmembrane region" description="Helical" evidence="2">
    <location>
        <begin position="223"/>
        <end position="245"/>
    </location>
</feature>
<comment type="caution">
    <text evidence="4">The sequence shown here is derived from an EMBL/GenBank/DDBJ whole genome shotgun (WGS) entry which is preliminary data.</text>
</comment>
<feature type="transmembrane region" description="Helical" evidence="2">
    <location>
        <begin position="103"/>
        <end position="122"/>
    </location>
</feature>
<accession>A0A7Y6RF40</accession>
<feature type="transmembrane region" description="Helical" evidence="2">
    <location>
        <begin position="168"/>
        <end position="188"/>
    </location>
</feature>
<feature type="transmembrane region" description="Helical" evidence="2">
    <location>
        <begin position="615"/>
        <end position="636"/>
    </location>
</feature>
<feature type="transmembrane region" description="Helical" evidence="2">
    <location>
        <begin position="578"/>
        <end position="603"/>
    </location>
</feature>
<keyword evidence="2" id="KW-0472">Membrane</keyword>
<gene>
    <name evidence="4" type="ORF">HUO07_16700</name>
</gene>
<evidence type="ECO:0000256" key="2">
    <source>
        <dbReference type="SAM" id="Phobius"/>
    </source>
</evidence>
<organism evidence="4 5">
    <name type="scientific">Vreelandella maris</name>
    <dbReference type="NCBI Taxonomy" id="2729617"/>
    <lineage>
        <taxon>Bacteria</taxon>
        <taxon>Pseudomonadati</taxon>
        <taxon>Pseudomonadota</taxon>
        <taxon>Gammaproteobacteria</taxon>
        <taxon>Oceanospirillales</taxon>
        <taxon>Halomonadaceae</taxon>
        <taxon>Vreelandella</taxon>
    </lineage>
</organism>
<feature type="transmembrane region" description="Helical" evidence="2">
    <location>
        <begin position="314"/>
        <end position="334"/>
    </location>
</feature>
<protein>
    <submittedName>
        <fullName evidence="4">TRAP transporter permease</fullName>
    </submittedName>
</protein>
<dbReference type="Pfam" id="PF06808">
    <property type="entry name" value="DctM"/>
    <property type="match status" value="1"/>
</dbReference>
<keyword evidence="1" id="KW-0997">Cell inner membrane</keyword>
<comment type="function">
    <text evidence="1">Part of the tripartite ATP-independent periplasmic (TRAP) transport system.</text>
</comment>
<keyword evidence="1" id="KW-0813">Transport</keyword>
<feature type="transmembrane region" description="Helical" evidence="2">
    <location>
        <begin position="65"/>
        <end position="82"/>
    </location>
</feature>
<keyword evidence="5" id="KW-1185">Reference proteome</keyword>
<dbReference type="PANTHER" id="PTHR43849:SF2">
    <property type="entry name" value="BLL3936 PROTEIN"/>
    <property type="match status" value="1"/>
</dbReference>
<comment type="subcellular location">
    <subcellularLocation>
        <location evidence="1">Cell inner membrane</location>
        <topology evidence="1">Multi-pass membrane protein</topology>
    </subcellularLocation>
</comment>